<name>A0A9P4G9H1_9PLEO</name>
<evidence type="ECO:0000313" key="2">
    <source>
        <dbReference type="Proteomes" id="UP000800039"/>
    </source>
</evidence>
<dbReference type="EMBL" id="ML976618">
    <property type="protein sequence ID" value="KAF1841486.1"/>
    <property type="molecule type" value="Genomic_DNA"/>
</dbReference>
<proteinExistence type="predicted"/>
<comment type="caution">
    <text evidence="1">The sequence shown here is derived from an EMBL/GenBank/DDBJ whole genome shotgun (WGS) entry which is preliminary data.</text>
</comment>
<evidence type="ECO:0000313" key="1">
    <source>
        <dbReference type="EMBL" id="KAF1841486.1"/>
    </source>
</evidence>
<organism evidence="1 2">
    <name type="scientific">Cucurbitaria berberidis CBS 394.84</name>
    <dbReference type="NCBI Taxonomy" id="1168544"/>
    <lineage>
        <taxon>Eukaryota</taxon>
        <taxon>Fungi</taxon>
        <taxon>Dikarya</taxon>
        <taxon>Ascomycota</taxon>
        <taxon>Pezizomycotina</taxon>
        <taxon>Dothideomycetes</taxon>
        <taxon>Pleosporomycetidae</taxon>
        <taxon>Pleosporales</taxon>
        <taxon>Pleosporineae</taxon>
        <taxon>Cucurbitariaceae</taxon>
        <taxon>Cucurbitaria</taxon>
    </lineage>
</organism>
<gene>
    <name evidence="1" type="ORF">K460DRAFT_408951</name>
</gene>
<dbReference type="Proteomes" id="UP000800039">
    <property type="component" value="Unassembled WGS sequence"/>
</dbReference>
<sequence length="148" mass="15979">MSSVRAPISDAFLAALQEAFVAASLLVPPSLRPQFVLVGSGAMLYHGFRRRAEDLDIVGTANAHGAFLDGARGDERFSVMADGGRVYIPYPYICLYFTWLNPCRVAFIQYTSVAGAGAGFVISIDLVALGDEAMPFVASLPELWRMKA</sequence>
<dbReference type="OrthoDB" id="3794352at2759"/>
<dbReference type="AlphaFoldDB" id="A0A9P4G9H1"/>
<keyword evidence="2" id="KW-1185">Reference proteome</keyword>
<accession>A0A9P4G9H1</accession>
<reference evidence="1" key="1">
    <citation type="submission" date="2020-01" db="EMBL/GenBank/DDBJ databases">
        <authorList>
            <consortium name="DOE Joint Genome Institute"/>
            <person name="Haridas S."/>
            <person name="Albert R."/>
            <person name="Binder M."/>
            <person name="Bloem J."/>
            <person name="Labutti K."/>
            <person name="Salamov A."/>
            <person name="Andreopoulos B."/>
            <person name="Baker S.E."/>
            <person name="Barry K."/>
            <person name="Bills G."/>
            <person name="Bluhm B.H."/>
            <person name="Cannon C."/>
            <person name="Castanera R."/>
            <person name="Culley D.E."/>
            <person name="Daum C."/>
            <person name="Ezra D."/>
            <person name="Gonzalez J.B."/>
            <person name="Henrissat B."/>
            <person name="Kuo A."/>
            <person name="Liang C."/>
            <person name="Lipzen A."/>
            <person name="Lutzoni F."/>
            <person name="Magnuson J."/>
            <person name="Mondo S."/>
            <person name="Nolan M."/>
            <person name="Ohm R."/>
            <person name="Pangilinan J."/>
            <person name="Park H.-J."/>
            <person name="Ramirez L."/>
            <person name="Alfaro M."/>
            <person name="Sun H."/>
            <person name="Tritt A."/>
            <person name="Yoshinaga Y."/>
            <person name="Zwiers L.-H."/>
            <person name="Turgeon B.G."/>
            <person name="Goodwin S.B."/>
            <person name="Spatafora J.W."/>
            <person name="Crous P.W."/>
            <person name="Grigoriev I.V."/>
        </authorList>
    </citation>
    <scope>NUCLEOTIDE SEQUENCE</scope>
    <source>
        <strain evidence="1">CBS 394.84</strain>
    </source>
</reference>
<protein>
    <submittedName>
        <fullName evidence="1">Uncharacterized protein</fullName>
    </submittedName>
</protein>
<dbReference type="RefSeq" id="XP_040784049.1">
    <property type="nucleotide sequence ID" value="XM_040937207.1"/>
</dbReference>
<dbReference type="GeneID" id="63854457"/>